<name>A0A0E9U406_ANGAN</name>
<organism evidence="1">
    <name type="scientific">Anguilla anguilla</name>
    <name type="common">European freshwater eel</name>
    <name type="synonym">Muraena anguilla</name>
    <dbReference type="NCBI Taxonomy" id="7936"/>
    <lineage>
        <taxon>Eukaryota</taxon>
        <taxon>Metazoa</taxon>
        <taxon>Chordata</taxon>
        <taxon>Craniata</taxon>
        <taxon>Vertebrata</taxon>
        <taxon>Euteleostomi</taxon>
        <taxon>Actinopterygii</taxon>
        <taxon>Neopterygii</taxon>
        <taxon>Teleostei</taxon>
        <taxon>Anguilliformes</taxon>
        <taxon>Anguillidae</taxon>
        <taxon>Anguilla</taxon>
    </lineage>
</organism>
<dbReference type="AlphaFoldDB" id="A0A0E9U406"/>
<protein>
    <submittedName>
        <fullName evidence="1">Uncharacterized protein</fullName>
    </submittedName>
</protein>
<proteinExistence type="predicted"/>
<evidence type="ECO:0000313" key="1">
    <source>
        <dbReference type="EMBL" id="JAH59890.1"/>
    </source>
</evidence>
<accession>A0A0E9U406</accession>
<dbReference type="EMBL" id="GBXM01048687">
    <property type="protein sequence ID" value="JAH59890.1"/>
    <property type="molecule type" value="Transcribed_RNA"/>
</dbReference>
<reference evidence="1" key="2">
    <citation type="journal article" date="2015" name="Fish Shellfish Immunol.">
        <title>Early steps in the European eel (Anguilla anguilla)-Vibrio vulnificus interaction in the gills: Role of the RtxA13 toxin.</title>
        <authorList>
            <person name="Callol A."/>
            <person name="Pajuelo D."/>
            <person name="Ebbesson L."/>
            <person name="Teles M."/>
            <person name="MacKenzie S."/>
            <person name="Amaro C."/>
        </authorList>
    </citation>
    <scope>NUCLEOTIDE SEQUENCE</scope>
</reference>
<dbReference type="EMBL" id="GBXM01036698">
    <property type="protein sequence ID" value="JAH71879.1"/>
    <property type="molecule type" value="Transcribed_RNA"/>
</dbReference>
<sequence>MISYCSSLFPSSRQEYICHLLQRCVLVIAHSNAAGLRPCSPGLSTNGK</sequence>
<reference evidence="1" key="1">
    <citation type="submission" date="2014-11" db="EMBL/GenBank/DDBJ databases">
        <authorList>
            <person name="Amaro Gonzalez C."/>
        </authorList>
    </citation>
    <scope>NUCLEOTIDE SEQUENCE</scope>
</reference>